<sequence>MGTRLRAASSSPCRQRAAAHMIGARRLSADGRGRRRDGMVPAAGRRSPPPAGLGYLPVWCTWFALFFTAFTFNGSEPDGRALQAKKSSRNLPPLFGFTLGFISSASDALHSLHACALLRPTE</sequence>
<accession>A0A1W0W7L7</accession>
<keyword evidence="2" id="KW-1185">Reference proteome</keyword>
<dbReference type="EMBL" id="CM000761">
    <property type="protein sequence ID" value="OQU90343.1"/>
    <property type="molecule type" value="Genomic_DNA"/>
</dbReference>
<evidence type="ECO:0000313" key="2">
    <source>
        <dbReference type="Proteomes" id="UP000000768"/>
    </source>
</evidence>
<protein>
    <submittedName>
        <fullName evidence="1">Uncharacterized protein</fullName>
    </submittedName>
</protein>
<evidence type="ECO:0000313" key="1">
    <source>
        <dbReference type="EMBL" id="OQU90343.1"/>
    </source>
</evidence>
<dbReference type="Proteomes" id="UP000000768">
    <property type="component" value="Chromosome 2"/>
</dbReference>
<dbReference type="InParanoid" id="A0A1W0W7L7"/>
<name>A0A1W0W7L7_SORBI</name>
<proteinExistence type="predicted"/>
<reference evidence="1 2" key="1">
    <citation type="journal article" date="2009" name="Nature">
        <title>The Sorghum bicolor genome and the diversification of grasses.</title>
        <authorList>
            <person name="Paterson A.H."/>
            <person name="Bowers J.E."/>
            <person name="Bruggmann R."/>
            <person name="Dubchak I."/>
            <person name="Grimwood J."/>
            <person name="Gundlach H."/>
            <person name="Haberer G."/>
            <person name="Hellsten U."/>
            <person name="Mitros T."/>
            <person name="Poliakov A."/>
            <person name="Schmutz J."/>
            <person name="Spannagl M."/>
            <person name="Tang H."/>
            <person name="Wang X."/>
            <person name="Wicker T."/>
            <person name="Bharti A.K."/>
            <person name="Chapman J."/>
            <person name="Feltus F.A."/>
            <person name="Gowik U."/>
            <person name="Grigoriev I.V."/>
            <person name="Lyons E."/>
            <person name="Maher C.A."/>
            <person name="Martis M."/>
            <person name="Narechania A."/>
            <person name="Otillar R.P."/>
            <person name="Penning B.W."/>
            <person name="Salamov A.A."/>
            <person name="Wang Y."/>
            <person name="Zhang L."/>
            <person name="Carpita N.C."/>
            <person name="Freeling M."/>
            <person name="Gingle A.R."/>
            <person name="Hash C.T."/>
            <person name="Keller B."/>
            <person name="Klein P."/>
            <person name="Kresovich S."/>
            <person name="McCann M.C."/>
            <person name="Ming R."/>
            <person name="Peterson D.G."/>
            <person name="Mehboob-ur-Rahman"/>
            <person name="Ware D."/>
            <person name="Westhoff P."/>
            <person name="Mayer K.F."/>
            <person name="Messing J."/>
            <person name="Rokhsar D.S."/>
        </authorList>
    </citation>
    <scope>NUCLEOTIDE SEQUENCE [LARGE SCALE GENOMIC DNA]</scope>
    <source>
        <strain evidence="2">cv. BTx623</strain>
    </source>
</reference>
<organism evidence="1 2">
    <name type="scientific">Sorghum bicolor</name>
    <name type="common">Sorghum</name>
    <name type="synonym">Sorghum vulgare</name>
    <dbReference type="NCBI Taxonomy" id="4558"/>
    <lineage>
        <taxon>Eukaryota</taxon>
        <taxon>Viridiplantae</taxon>
        <taxon>Streptophyta</taxon>
        <taxon>Embryophyta</taxon>
        <taxon>Tracheophyta</taxon>
        <taxon>Spermatophyta</taxon>
        <taxon>Magnoliopsida</taxon>
        <taxon>Liliopsida</taxon>
        <taxon>Poales</taxon>
        <taxon>Poaceae</taxon>
        <taxon>PACMAD clade</taxon>
        <taxon>Panicoideae</taxon>
        <taxon>Andropogonodae</taxon>
        <taxon>Andropogoneae</taxon>
        <taxon>Sorghinae</taxon>
        <taxon>Sorghum</taxon>
    </lineage>
</organism>
<gene>
    <name evidence="1" type="ORF">SORBI_3002G392550</name>
</gene>
<dbReference type="AlphaFoldDB" id="A0A1W0W7L7"/>
<reference evidence="2" key="2">
    <citation type="journal article" date="2018" name="Plant J.">
        <title>The Sorghum bicolor reference genome: improved assembly, gene annotations, a transcriptome atlas, and signatures of genome organization.</title>
        <authorList>
            <person name="McCormick R.F."/>
            <person name="Truong S.K."/>
            <person name="Sreedasyam A."/>
            <person name="Jenkins J."/>
            <person name="Shu S."/>
            <person name="Sims D."/>
            <person name="Kennedy M."/>
            <person name="Amirebrahimi M."/>
            <person name="Weers B.D."/>
            <person name="McKinley B."/>
            <person name="Mattison A."/>
            <person name="Morishige D.T."/>
            <person name="Grimwood J."/>
            <person name="Schmutz J."/>
            <person name="Mullet J.E."/>
        </authorList>
    </citation>
    <scope>NUCLEOTIDE SEQUENCE [LARGE SCALE GENOMIC DNA]</scope>
    <source>
        <strain evidence="2">cv. BTx623</strain>
    </source>
</reference>
<dbReference type="Gramene" id="OQU90343">
    <property type="protein sequence ID" value="OQU90343"/>
    <property type="gene ID" value="SORBI_3002G392550"/>
</dbReference>